<dbReference type="AlphaFoldDB" id="A0A0M9A2Z6"/>
<sequence>MTLCCDTWISRRTLNWTERQRAHVVITSQRIYERERSRLAAKEKGRKEKKRGKKIAAMNMKNSGLYFGRRLPIAHGFRGGRAVRVTTCKFRISVCLLLSVGSTTATPTITNGIIYEFEHEPELFRKPLRCIRTLVTFSEYRDKSWDLGDLATFWNFIMIRLELKMHNDAHGLHNNRTGPTIVNDLVEKLTKCLYSVTESFILFDTTKYKLKLKFDNIFSDTKLPVSKRRLRKLTFYLRVLL</sequence>
<evidence type="ECO:0000313" key="1">
    <source>
        <dbReference type="EMBL" id="KOX76167.1"/>
    </source>
</evidence>
<gene>
    <name evidence="1" type="ORF">WN51_11907</name>
</gene>
<reference evidence="1 2" key="1">
    <citation type="submission" date="2015-07" db="EMBL/GenBank/DDBJ databases">
        <title>The genome of Melipona quadrifasciata.</title>
        <authorList>
            <person name="Pan H."/>
            <person name="Kapheim K."/>
        </authorList>
    </citation>
    <scope>NUCLEOTIDE SEQUENCE [LARGE SCALE GENOMIC DNA]</scope>
    <source>
        <strain evidence="1">0111107301</strain>
        <tissue evidence="1">Whole body</tissue>
    </source>
</reference>
<dbReference type="Proteomes" id="UP000053105">
    <property type="component" value="Unassembled WGS sequence"/>
</dbReference>
<proteinExistence type="predicted"/>
<accession>A0A0M9A2Z6</accession>
<keyword evidence="2" id="KW-1185">Reference proteome</keyword>
<evidence type="ECO:0000313" key="2">
    <source>
        <dbReference type="Proteomes" id="UP000053105"/>
    </source>
</evidence>
<organism evidence="1 2">
    <name type="scientific">Melipona quadrifasciata</name>
    <dbReference type="NCBI Taxonomy" id="166423"/>
    <lineage>
        <taxon>Eukaryota</taxon>
        <taxon>Metazoa</taxon>
        <taxon>Ecdysozoa</taxon>
        <taxon>Arthropoda</taxon>
        <taxon>Hexapoda</taxon>
        <taxon>Insecta</taxon>
        <taxon>Pterygota</taxon>
        <taxon>Neoptera</taxon>
        <taxon>Endopterygota</taxon>
        <taxon>Hymenoptera</taxon>
        <taxon>Apocrita</taxon>
        <taxon>Aculeata</taxon>
        <taxon>Apoidea</taxon>
        <taxon>Anthophila</taxon>
        <taxon>Apidae</taxon>
        <taxon>Melipona</taxon>
    </lineage>
</organism>
<protein>
    <submittedName>
        <fullName evidence="1">Uncharacterized protein</fullName>
    </submittedName>
</protein>
<name>A0A0M9A2Z6_9HYME</name>
<dbReference type="EMBL" id="KQ435752">
    <property type="protein sequence ID" value="KOX76167.1"/>
    <property type="molecule type" value="Genomic_DNA"/>
</dbReference>